<evidence type="ECO:0000256" key="1">
    <source>
        <dbReference type="PIRSR" id="PIRSR640198-1"/>
    </source>
</evidence>
<dbReference type="InterPro" id="IPR040198">
    <property type="entry name" value="Fido_containing"/>
</dbReference>
<reference evidence="4 5" key="1">
    <citation type="submission" date="2017-04" db="EMBL/GenBank/DDBJ databases">
        <title>Compelte genome sequence of WV33.</title>
        <authorList>
            <person name="Lee P.C."/>
        </authorList>
    </citation>
    <scope>NUCLEOTIDE SEQUENCE [LARGE SCALE GENOMIC DNA]</scope>
    <source>
        <strain evidence="4 5">WV33</strain>
    </source>
</reference>
<keyword evidence="2" id="KW-0067">ATP-binding</keyword>
<dbReference type="SUPFAM" id="SSF140931">
    <property type="entry name" value="Fic-like"/>
    <property type="match status" value="1"/>
</dbReference>
<sequence>MLPNYLLKFNEALLLFQNKFPRLEWGEDFKSSLINDYTFYSARVEDSKLEYGDTIRFLNNETIRGINFNSLMNVSEHQSVLKNVLDNFQNFQLTEDAIKNIHRSLMNNPLAWETEFKPELVGNYRNIPTVGSREPFFENKEYAPHYNLEFIMASYIDMFNDRINQIDNNDAEKHLLTRIAYFHNKFLNDIHPFADGNGRVCRIIVGAILMKNNCAPIFPEIVTQEEQIEYISTIVKCEQNKNDELLVEYFAKGMAKYLLKRVMEKL</sequence>
<dbReference type="Proteomes" id="UP000244527">
    <property type="component" value="Chromosome"/>
</dbReference>
<evidence type="ECO:0000313" key="4">
    <source>
        <dbReference type="EMBL" id="AWG21860.1"/>
    </source>
</evidence>
<feature type="domain" description="Fido" evidence="3">
    <location>
        <begin position="93"/>
        <end position="252"/>
    </location>
</feature>
<keyword evidence="5" id="KW-1185">Reference proteome</keyword>
<dbReference type="AlphaFoldDB" id="A0A2S1LDM7"/>
<name>A0A2S1LDM7_9FLAO</name>
<proteinExistence type="predicted"/>
<organism evidence="4 5">
    <name type="scientific">Flavobacterium faecale</name>
    <dbReference type="NCBI Taxonomy" id="1355330"/>
    <lineage>
        <taxon>Bacteria</taxon>
        <taxon>Pseudomonadati</taxon>
        <taxon>Bacteroidota</taxon>
        <taxon>Flavobacteriia</taxon>
        <taxon>Flavobacteriales</taxon>
        <taxon>Flavobacteriaceae</taxon>
        <taxon>Flavobacterium</taxon>
    </lineage>
</organism>
<dbReference type="KEGG" id="ffa:FFWV33_10110"/>
<dbReference type="InterPro" id="IPR003812">
    <property type="entry name" value="Fido"/>
</dbReference>
<evidence type="ECO:0000256" key="2">
    <source>
        <dbReference type="PIRSR" id="PIRSR640198-2"/>
    </source>
</evidence>
<accession>A0A2S1LDM7</accession>
<dbReference type="OrthoDB" id="9814400at2"/>
<gene>
    <name evidence="4" type="ORF">FFWV33_10110</name>
</gene>
<dbReference type="EMBL" id="CP020918">
    <property type="protein sequence ID" value="AWG21860.1"/>
    <property type="molecule type" value="Genomic_DNA"/>
</dbReference>
<protein>
    <submittedName>
        <fullName evidence="4">Cell filamentation protein Fic</fullName>
    </submittedName>
</protein>
<evidence type="ECO:0000313" key="5">
    <source>
        <dbReference type="Proteomes" id="UP000244527"/>
    </source>
</evidence>
<dbReference type="PANTHER" id="PTHR13504:SF38">
    <property type="entry name" value="FIDO DOMAIN-CONTAINING PROTEIN"/>
    <property type="match status" value="1"/>
</dbReference>
<dbReference type="PROSITE" id="PS51459">
    <property type="entry name" value="FIDO"/>
    <property type="match status" value="1"/>
</dbReference>
<evidence type="ECO:0000259" key="3">
    <source>
        <dbReference type="PROSITE" id="PS51459"/>
    </source>
</evidence>
<keyword evidence="2" id="KW-0547">Nucleotide-binding</keyword>
<dbReference type="InterPro" id="IPR036597">
    <property type="entry name" value="Fido-like_dom_sf"/>
</dbReference>
<feature type="active site" evidence="1">
    <location>
        <position position="191"/>
    </location>
</feature>
<dbReference type="Pfam" id="PF02661">
    <property type="entry name" value="Fic"/>
    <property type="match status" value="1"/>
</dbReference>
<dbReference type="Gene3D" id="1.10.3290.10">
    <property type="entry name" value="Fido-like domain"/>
    <property type="match status" value="1"/>
</dbReference>
<dbReference type="GO" id="GO:0005524">
    <property type="term" value="F:ATP binding"/>
    <property type="evidence" value="ECO:0007669"/>
    <property type="project" value="UniProtKB-KW"/>
</dbReference>
<feature type="binding site" evidence="2">
    <location>
        <begin position="195"/>
        <end position="202"/>
    </location>
    <ligand>
        <name>ATP</name>
        <dbReference type="ChEBI" id="CHEBI:30616"/>
    </ligand>
</feature>
<dbReference type="RefSeq" id="WP_108740796.1">
    <property type="nucleotide sequence ID" value="NZ_CP020918.1"/>
</dbReference>
<dbReference type="PANTHER" id="PTHR13504">
    <property type="entry name" value="FIDO DOMAIN-CONTAINING PROTEIN DDB_G0283145"/>
    <property type="match status" value="1"/>
</dbReference>